<dbReference type="EMBL" id="NCTK01000002">
    <property type="protein sequence ID" value="OYQ09958.1"/>
    <property type="molecule type" value="Genomic_DNA"/>
</dbReference>
<reference evidence="2 3" key="1">
    <citation type="submission" date="2017-04" db="EMBL/GenBank/DDBJ databases">
        <title>Genome Announcement: Closed genomes of Ralstonia solanacearum strains K60, UW551, and UW700.</title>
        <authorList>
            <person name="Hayes M."/>
            <person name="Macintyre A.M."/>
            <person name="Allen C."/>
        </authorList>
    </citation>
    <scope>NUCLEOTIDE SEQUENCE [LARGE SCALE GENOMIC DNA]</scope>
    <source>
        <strain evidence="2 3">UW25</strain>
    </source>
</reference>
<name>A0AAP7ZJ68_RALSL</name>
<organism evidence="2 3">
    <name type="scientific">Ralstonia solanacearum K60</name>
    <dbReference type="NCBI Taxonomy" id="1091042"/>
    <lineage>
        <taxon>Bacteria</taxon>
        <taxon>Pseudomonadati</taxon>
        <taxon>Pseudomonadota</taxon>
        <taxon>Betaproteobacteria</taxon>
        <taxon>Burkholderiales</taxon>
        <taxon>Burkholderiaceae</taxon>
        <taxon>Ralstonia</taxon>
        <taxon>Ralstonia solanacearum species complex</taxon>
    </lineage>
</organism>
<protein>
    <submittedName>
        <fullName evidence="2">Uncharacterized protein</fullName>
    </submittedName>
</protein>
<feature type="compositionally biased region" description="Basic and acidic residues" evidence="1">
    <location>
        <begin position="54"/>
        <end position="66"/>
    </location>
</feature>
<comment type="caution">
    <text evidence="2">The sequence shown here is derived from an EMBL/GenBank/DDBJ whole genome shotgun (WGS) entry which is preliminary data.</text>
</comment>
<feature type="region of interest" description="Disordered" evidence="1">
    <location>
        <begin position="1"/>
        <end position="69"/>
    </location>
</feature>
<dbReference type="Proteomes" id="UP000216164">
    <property type="component" value="Unassembled WGS sequence"/>
</dbReference>
<evidence type="ECO:0000313" key="2">
    <source>
        <dbReference type="EMBL" id="OYQ09958.1"/>
    </source>
</evidence>
<proteinExistence type="predicted"/>
<evidence type="ECO:0000256" key="1">
    <source>
        <dbReference type="SAM" id="MobiDB-lite"/>
    </source>
</evidence>
<gene>
    <name evidence="2" type="ORF">B7R77_24485</name>
</gene>
<evidence type="ECO:0000313" key="3">
    <source>
        <dbReference type="Proteomes" id="UP000216164"/>
    </source>
</evidence>
<sequence length="81" mass="8906">MKKISTNSASTSRSNVAEEDTSPRPNNRTKDLNEVSKSAPRADQALRNALPRRQSQEPTEKEKEQDAAAGLLALHQFTTKG</sequence>
<feature type="compositionally biased region" description="Polar residues" evidence="1">
    <location>
        <begin position="1"/>
        <end position="15"/>
    </location>
</feature>
<dbReference type="AlphaFoldDB" id="A0AAP7ZJ68"/>
<accession>A0AAP7ZJ68</accession>